<sequence length="411" mass="45532">MAMSELRPDLVPFNTIPLDVIGCGCQDAKNCSCPSDGGGCRNGFCFCPSSGRLEFEDRRCHPAFQNSEGIGLSNKCPIPCSCGCRSSEICGLDGRCYCPDGTLVVPLVNGTDHLVGHNQTCPKIISTTDQVPSVISSQEDQAAISIQTEILSIFAFGFLVLFLTSIIVYFLRRQDHRRKRQFHSCHRNNQSLMMDGSPMAMAMTSNELYESGRLLSPETLSLFGSKLIEQDRLQLQEQVGQGNFGTVHRGLLSSSNGSTSTEVAIKIPRISAKQTSSLKDFYLEAQIATTFDHENILSCLGISANPNEAPWLVFEYMPFGDLAEVAELLPQCKIHLTPPESCPDLLKSIMLSCLELEAQDRIRFPEIIEKLEVRQFFCHTNPSYVETKFTPHPTAAEPFSHNDLEFGETRE</sequence>
<dbReference type="Gene3D" id="3.30.200.20">
    <property type="entry name" value="Phosphorylase Kinase, domain 1"/>
    <property type="match status" value="1"/>
</dbReference>
<proteinExistence type="predicted"/>
<dbReference type="GO" id="GO:0005886">
    <property type="term" value="C:plasma membrane"/>
    <property type="evidence" value="ECO:0007669"/>
    <property type="project" value="TreeGrafter"/>
</dbReference>
<dbReference type="InterPro" id="IPR050122">
    <property type="entry name" value="RTK"/>
</dbReference>
<dbReference type="AlphaFoldDB" id="A0A553N872"/>
<dbReference type="PROSITE" id="PS00107">
    <property type="entry name" value="PROTEIN_KINASE_ATP"/>
    <property type="match status" value="1"/>
</dbReference>
<keyword evidence="6" id="KW-1185">Reference proteome</keyword>
<accession>A0A553N872</accession>
<feature type="binding site" evidence="2">
    <location>
        <position position="266"/>
    </location>
    <ligand>
        <name>ATP</name>
        <dbReference type="ChEBI" id="CHEBI:30616"/>
    </ligand>
</feature>
<dbReference type="SUPFAM" id="SSF56112">
    <property type="entry name" value="Protein kinase-like (PK-like)"/>
    <property type="match status" value="1"/>
</dbReference>
<keyword evidence="2" id="KW-0547">Nucleotide-binding</keyword>
<keyword evidence="3" id="KW-0472">Membrane</keyword>
<dbReference type="PANTHER" id="PTHR24416">
    <property type="entry name" value="TYROSINE-PROTEIN KINASE RECEPTOR"/>
    <property type="match status" value="1"/>
</dbReference>
<feature type="non-terminal residue" evidence="5">
    <location>
        <position position="411"/>
    </location>
</feature>
<name>A0A553N872_TIGCA</name>
<evidence type="ECO:0000256" key="2">
    <source>
        <dbReference type="PROSITE-ProRule" id="PRU10141"/>
    </source>
</evidence>
<dbReference type="GO" id="GO:0004714">
    <property type="term" value="F:transmembrane receptor protein tyrosine kinase activity"/>
    <property type="evidence" value="ECO:0007669"/>
    <property type="project" value="TreeGrafter"/>
</dbReference>
<dbReference type="Proteomes" id="UP000318571">
    <property type="component" value="Chromosome 8"/>
</dbReference>
<dbReference type="STRING" id="6832.A0A553N872"/>
<dbReference type="InterPro" id="IPR000719">
    <property type="entry name" value="Prot_kinase_dom"/>
</dbReference>
<evidence type="ECO:0000256" key="3">
    <source>
        <dbReference type="SAM" id="Phobius"/>
    </source>
</evidence>
<dbReference type="GO" id="GO:0007169">
    <property type="term" value="P:cell surface receptor protein tyrosine kinase signaling pathway"/>
    <property type="evidence" value="ECO:0007669"/>
    <property type="project" value="TreeGrafter"/>
</dbReference>
<dbReference type="InterPro" id="IPR017441">
    <property type="entry name" value="Protein_kinase_ATP_BS"/>
</dbReference>
<evidence type="ECO:0000313" key="6">
    <source>
        <dbReference type="Proteomes" id="UP000318571"/>
    </source>
</evidence>
<dbReference type="InterPro" id="IPR001245">
    <property type="entry name" value="Ser-Thr/Tyr_kinase_cat_dom"/>
</dbReference>
<feature type="domain" description="Protein kinase" evidence="4">
    <location>
        <begin position="233"/>
        <end position="411"/>
    </location>
</feature>
<dbReference type="EMBL" id="VCGU01000459">
    <property type="protein sequence ID" value="TRY61610.1"/>
    <property type="molecule type" value="Genomic_DNA"/>
</dbReference>
<dbReference type="PANTHER" id="PTHR24416:SF611">
    <property type="entry name" value="TYROSINE-PROTEIN KINASE TRANSMEMBRANE RECEPTOR ROR"/>
    <property type="match status" value="1"/>
</dbReference>
<organism evidence="5 6">
    <name type="scientific">Tigriopus californicus</name>
    <name type="common">Marine copepod</name>
    <dbReference type="NCBI Taxonomy" id="6832"/>
    <lineage>
        <taxon>Eukaryota</taxon>
        <taxon>Metazoa</taxon>
        <taxon>Ecdysozoa</taxon>
        <taxon>Arthropoda</taxon>
        <taxon>Crustacea</taxon>
        <taxon>Multicrustacea</taxon>
        <taxon>Hexanauplia</taxon>
        <taxon>Copepoda</taxon>
        <taxon>Harpacticoida</taxon>
        <taxon>Harpacticidae</taxon>
        <taxon>Tigriopus</taxon>
    </lineage>
</organism>
<dbReference type="GO" id="GO:0043235">
    <property type="term" value="C:receptor complex"/>
    <property type="evidence" value="ECO:0007669"/>
    <property type="project" value="TreeGrafter"/>
</dbReference>
<dbReference type="InterPro" id="IPR011009">
    <property type="entry name" value="Kinase-like_dom_sf"/>
</dbReference>
<evidence type="ECO:0000259" key="4">
    <source>
        <dbReference type="PROSITE" id="PS50011"/>
    </source>
</evidence>
<comment type="subcellular location">
    <subcellularLocation>
        <location evidence="1">Membrane</location>
        <topology evidence="1">Single-pass membrane protein</topology>
    </subcellularLocation>
</comment>
<reference evidence="5 6" key="1">
    <citation type="journal article" date="2018" name="Nat. Ecol. Evol.">
        <title>Genomic signatures of mitonuclear coevolution across populations of Tigriopus californicus.</title>
        <authorList>
            <person name="Barreto F.S."/>
            <person name="Watson E.T."/>
            <person name="Lima T.G."/>
            <person name="Willett C.S."/>
            <person name="Edmands S."/>
            <person name="Li W."/>
            <person name="Burton R.S."/>
        </authorList>
    </citation>
    <scope>NUCLEOTIDE SEQUENCE [LARGE SCALE GENOMIC DNA]</scope>
    <source>
        <strain evidence="5 6">San Diego</strain>
    </source>
</reference>
<keyword evidence="3" id="KW-1133">Transmembrane helix</keyword>
<dbReference type="PROSITE" id="PS50011">
    <property type="entry name" value="PROTEIN_KINASE_DOM"/>
    <property type="match status" value="1"/>
</dbReference>
<dbReference type="Pfam" id="PF07714">
    <property type="entry name" value="PK_Tyr_Ser-Thr"/>
    <property type="match status" value="1"/>
</dbReference>
<keyword evidence="2" id="KW-0067">ATP-binding</keyword>
<protein>
    <recommendedName>
        <fullName evidence="4">Protein kinase domain-containing protein</fullName>
    </recommendedName>
</protein>
<evidence type="ECO:0000313" key="5">
    <source>
        <dbReference type="EMBL" id="TRY61610.1"/>
    </source>
</evidence>
<keyword evidence="3" id="KW-0812">Transmembrane</keyword>
<gene>
    <name evidence="5" type="ORF">TCAL_03205</name>
</gene>
<dbReference type="GO" id="GO:0005524">
    <property type="term" value="F:ATP binding"/>
    <property type="evidence" value="ECO:0007669"/>
    <property type="project" value="UniProtKB-UniRule"/>
</dbReference>
<comment type="caution">
    <text evidence="5">The sequence shown here is derived from an EMBL/GenBank/DDBJ whole genome shotgun (WGS) entry which is preliminary data.</text>
</comment>
<feature type="transmembrane region" description="Helical" evidence="3">
    <location>
        <begin position="150"/>
        <end position="171"/>
    </location>
</feature>
<evidence type="ECO:0000256" key="1">
    <source>
        <dbReference type="ARBA" id="ARBA00004167"/>
    </source>
</evidence>